<proteinExistence type="predicted"/>
<dbReference type="RefSeq" id="WP_025650696.1">
    <property type="nucleotide sequence ID" value="NZ_JBJDPD010000001.1"/>
</dbReference>
<reference evidence="1 2" key="1">
    <citation type="submission" date="2024-11" db="EMBL/GenBank/DDBJ databases">
        <title>The Natural Products Discovery Center: Release of the First 8490 Sequenced Strains for Exploring Actinobacteria Biosynthetic Diversity.</title>
        <authorList>
            <person name="Kalkreuter E."/>
            <person name="Kautsar S.A."/>
            <person name="Yang D."/>
            <person name="Bader C.D."/>
            <person name="Teijaro C.N."/>
            <person name="Fluegel L."/>
            <person name="Davis C.M."/>
            <person name="Simpson J.R."/>
            <person name="Lauterbach L."/>
            <person name="Steele A.D."/>
            <person name="Gui C."/>
            <person name="Meng S."/>
            <person name="Li G."/>
            <person name="Viehrig K."/>
            <person name="Ye F."/>
            <person name="Su P."/>
            <person name="Kiefer A.F."/>
            <person name="Nichols A."/>
            <person name="Cepeda A.J."/>
            <person name="Yan W."/>
            <person name="Fan B."/>
            <person name="Jiang Y."/>
            <person name="Adhikari A."/>
            <person name="Zheng C.-J."/>
            <person name="Schuster L."/>
            <person name="Cowan T.M."/>
            <person name="Smanski M.J."/>
            <person name="Chevrette M.G."/>
            <person name="De Carvalho L.P.S."/>
            <person name="Shen B."/>
        </authorList>
    </citation>
    <scope>NUCLEOTIDE SEQUENCE [LARGE SCALE GENOMIC DNA]</scope>
    <source>
        <strain evidence="1 2">NPDC077433</strain>
    </source>
</reference>
<keyword evidence="2" id="KW-1185">Reference proteome</keyword>
<evidence type="ECO:0000313" key="1">
    <source>
        <dbReference type="EMBL" id="MFK4000023.1"/>
    </source>
</evidence>
<evidence type="ECO:0000313" key="2">
    <source>
        <dbReference type="Proteomes" id="UP001620234"/>
    </source>
</evidence>
<comment type="caution">
    <text evidence="1">The sequence shown here is derived from an EMBL/GenBank/DDBJ whole genome shotgun (WGS) entry which is preliminary data.</text>
</comment>
<accession>A0ABW8L5J7</accession>
<organism evidence="1 2">
    <name type="scientific">Psychrobacter namhaensis</name>
    <dbReference type="NCBI Taxonomy" id="292734"/>
    <lineage>
        <taxon>Bacteria</taxon>
        <taxon>Pseudomonadati</taxon>
        <taxon>Pseudomonadota</taxon>
        <taxon>Gammaproteobacteria</taxon>
        <taxon>Moraxellales</taxon>
        <taxon>Moraxellaceae</taxon>
        <taxon>Psychrobacter</taxon>
    </lineage>
</organism>
<name>A0ABW8L5J7_9GAMM</name>
<dbReference type="EMBL" id="JBJDPD010000001">
    <property type="protein sequence ID" value="MFK4000023.1"/>
    <property type="molecule type" value="Genomic_DNA"/>
</dbReference>
<gene>
    <name evidence="1" type="ORF">ACI2I3_01560</name>
</gene>
<protein>
    <submittedName>
        <fullName evidence="1">Uncharacterized protein</fullName>
    </submittedName>
</protein>
<sequence>MFFAFIIACFIISDDWDEQALLELKEKAEVDVLLGLQTDDHDHESLDIIEAVIKFQLDEVSDVVELLNVNSSSTIIGIDVTDVKRLFKCVNAFKLIQVGEIDDSETNMMMSKTGKPIYQLIEDRNTNGLIVGMVKSQSLSLGDVAYISDAIETLLNN</sequence>
<dbReference type="Proteomes" id="UP001620234">
    <property type="component" value="Unassembled WGS sequence"/>
</dbReference>